<dbReference type="InterPro" id="IPR052797">
    <property type="entry name" value="RegFact_GeneExpr_CellDeath"/>
</dbReference>
<evidence type="ECO:0000256" key="1">
    <source>
        <dbReference type="PROSITE-ProRule" id="PRU00042"/>
    </source>
</evidence>
<keyword evidence="1" id="KW-0862">Zinc</keyword>
<dbReference type="eggNOG" id="ENOG502S45W">
    <property type="taxonomic scope" value="Eukaryota"/>
</dbReference>
<dbReference type="GO" id="GO:0008270">
    <property type="term" value="F:zinc ion binding"/>
    <property type="evidence" value="ECO:0007669"/>
    <property type="project" value="UniProtKB-KW"/>
</dbReference>
<organism evidence="4 5">
    <name type="scientific">Caenorhabditis tropicalis</name>
    <dbReference type="NCBI Taxonomy" id="1561998"/>
    <lineage>
        <taxon>Eukaryota</taxon>
        <taxon>Metazoa</taxon>
        <taxon>Ecdysozoa</taxon>
        <taxon>Nematoda</taxon>
        <taxon>Chromadorea</taxon>
        <taxon>Rhabditida</taxon>
        <taxon>Rhabditina</taxon>
        <taxon>Rhabditomorpha</taxon>
        <taxon>Rhabditoidea</taxon>
        <taxon>Rhabditidae</taxon>
        <taxon>Peloderinae</taxon>
        <taxon>Caenorhabditis</taxon>
    </lineage>
</organism>
<dbReference type="PROSITE" id="PS50157">
    <property type="entry name" value="ZINC_FINGER_C2H2_2"/>
    <property type="match status" value="1"/>
</dbReference>
<evidence type="ECO:0000256" key="2">
    <source>
        <dbReference type="SAM" id="MobiDB-lite"/>
    </source>
</evidence>
<keyword evidence="1" id="KW-0863">Zinc-finger</keyword>
<keyword evidence="1" id="KW-0479">Metal-binding</keyword>
<evidence type="ECO:0000313" key="4">
    <source>
        <dbReference type="Proteomes" id="UP000095282"/>
    </source>
</evidence>
<dbReference type="PANTHER" id="PTHR33936:SF25">
    <property type="entry name" value="C2H2-TYPE DOMAIN-CONTAINING PROTEIN"/>
    <property type="match status" value="1"/>
</dbReference>
<dbReference type="PANTHER" id="PTHR33936">
    <property type="entry name" value="PROTEIN CBG17840"/>
    <property type="match status" value="1"/>
</dbReference>
<feature type="region of interest" description="Disordered" evidence="2">
    <location>
        <begin position="126"/>
        <end position="149"/>
    </location>
</feature>
<feature type="region of interest" description="Disordered" evidence="2">
    <location>
        <begin position="569"/>
        <end position="603"/>
    </location>
</feature>
<dbReference type="InterPro" id="IPR013087">
    <property type="entry name" value="Znf_C2H2_type"/>
</dbReference>
<feature type="domain" description="C2H2-type" evidence="3">
    <location>
        <begin position="268"/>
        <end position="295"/>
    </location>
</feature>
<accession>A0A1I7T1P3</accession>
<proteinExistence type="predicted"/>
<sequence length="603" mass="69634">MYSNKLTDDMYVPMLSDEEIDVLNSGDEDDMMRGGPYRHPAEVYMVNDDDGMYDDDQLQYEYVDDEYHHDPNDTEGYIDAHYINTDPEFLAQKDQDEIYLVHQSSQNVEHTSTAERLAKYPEMRSCQPLRRPRKQVPLRSRPAVEEVPKTRKVLDPKASAINALLTANRIYPSTEEVKNKNDTGPLQPPEIYLKQPRLAVGIPVRCDSTALNPCGASSSKMFQMKQADMFEPRTQEISVQKMTPLPDRFFQKRYTITAEHAGFKSDCLACKYCGSLFRQKALLDSHEKKHKDTGKLDVYNSNRGMICPVQQCNIRCDCIATVIYHMRKAHSVKDIMFERVTFKDMTEFKLWRSELERLTFSKFSRTSGKQNVFSKSTYYQCHHSGNIPTRAHPSEVQRKRTTKKLGKTCTAFLHVKENDDGTVLLRGCTRHTGHGQDVRFLPVTDDIKMEIAQMLIQGLDEMEILEKMAKDSDPSNRRYHLQTYEVRNVYSKIEKFKEDYKKRLVSGDSLPDLAEVVSGKSDRPLYPAVSARAKLAVGRYPVVVDQYEQEQYYPDQQASSYGEVVEDDGLFHVPKVPEREEEEKEEEKAMPTRVSERLGKRQK</sequence>
<name>A0A1I7T1P3_9PELO</name>
<evidence type="ECO:0000313" key="5">
    <source>
        <dbReference type="WBParaSite" id="Csp11.Scaffold464.g1563.t1"/>
    </source>
</evidence>
<dbReference type="WBParaSite" id="Csp11.Scaffold464.g1563.t1">
    <property type="protein sequence ID" value="Csp11.Scaffold464.g1563.t1"/>
    <property type="gene ID" value="Csp11.Scaffold464.g1563"/>
</dbReference>
<dbReference type="PROSITE" id="PS00028">
    <property type="entry name" value="ZINC_FINGER_C2H2_1"/>
    <property type="match status" value="1"/>
</dbReference>
<dbReference type="AlphaFoldDB" id="A0A1I7T1P3"/>
<keyword evidence="4" id="KW-1185">Reference proteome</keyword>
<dbReference type="Proteomes" id="UP000095282">
    <property type="component" value="Unplaced"/>
</dbReference>
<reference evidence="5" key="1">
    <citation type="submission" date="2016-11" db="UniProtKB">
        <authorList>
            <consortium name="WormBaseParasite"/>
        </authorList>
    </citation>
    <scope>IDENTIFICATION</scope>
</reference>
<protein>
    <submittedName>
        <fullName evidence="5">C2H2-type domain-containing protein</fullName>
    </submittedName>
</protein>
<feature type="compositionally biased region" description="Basic and acidic residues" evidence="2">
    <location>
        <begin position="586"/>
        <end position="603"/>
    </location>
</feature>
<evidence type="ECO:0000259" key="3">
    <source>
        <dbReference type="PROSITE" id="PS50157"/>
    </source>
</evidence>
<dbReference type="SMART" id="SM00355">
    <property type="entry name" value="ZnF_C2H2"/>
    <property type="match status" value="2"/>
</dbReference>